<evidence type="ECO:0000313" key="1">
    <source>
        <dbReference type="EMBL" id="TWU00796.1"/>
    </source>
</evidence>
<dbReference type="Proteomes" id="UP000320176">
    <property type="component" value="Unassembled WGS sequence"/>
</dbReference>
<sequence>MQTTNPFPGMNPYLQARWPDAHTRLIAYIGDAISESLPGDLTVVAEESVSIDAPDEMVELSLRADVEVAEVSDIQIPDRDWGASEAATVAIDSPVLLRATRKHTHRWLEIRDTEDRVITVIEVLSPSNKTPDAAKKFARRQDSLLLSGVNTLEIDLIRGGKRTVPDAFLHLLQETDSTMYLIVAGRAHDVEGREVYYSPIDKRIPVVGVPLRQTDEDVALDLQPLVDRCYQTGRYWQLAQRPLPEPEWIPAEKQWAEGLLAKAGLRKPS</sequence>
<dbReference type="InterPro" id="IPR025132">
    <property type="entry name" value="DUF4058"/>
</dbReference>
<dbReference type="EMBL" id="SJPN01000005">
    <property type="protein sequence ID" value="TWU00796.1"/>
    <property type="molecule type" value="Genomic_DNA"/>
</dbReference>
<proteinExistence type="predicted"/>
<evidence type="ECO:0000313" key="2">
    <source>
        <dbReference type="Proteomes" id="UP000320176"/>
    </source>
</evidence>
<protein>
    <recommendedName>
        <fullName evidence="3">DUF4058 domain-containing protein</fullName>
    </recommendedName>
</protein>
<organism evidence="1 2">
    <name type="scientific">Stieleria varia</name>
    <dbReference type="NCBI Taxonomy" id="2528005"/>
    <lineage>
        <taxon>Bacteria</taxon>
        <taxon>Pseudomonadati</taxon>
        <taxon>Planctomycetota</taxon>
        <taxon>Planctomycetia</taxon>
        <taxon>Pirellulales</taxon>
        <taxon>Pirellulaceae</taxon>
        <taxon>Stieleria</taxon>
    </lineage>
</organism>
<name>A0A5C6ANW6_9BACT</name>
<gene>
    <name evidence="1" type="ORF">Pla52n_41650</name>
</gene>
<dbReference type="AlphaFoldDB" id="A0A5C6ANW6"/>
<dbReference type="Pfam" id="PF13267">
    <property type="entry name" value="DUF4058"/>
    <property type="match status" value="1"/>
</dbReference>
<keyword evidence="2" id="KW-1185">Reference proteome</keyword>
<comment type="caution">
    <text evidence="1">The sequence shown here is derived from an EMBL/GenBank/DDBJ whole genome shotgun (WGS) entry which is preliminary data.</text>
</comment>
<dbReference type="RefSeq" id="WP_146521354.1">
    <property type="nucleotide sequence ID" value="NZ_CP151726.1"/>
</dbReference>
<evidence type="ECO:0008006" key="3">
    <source>
        <dbReference type="Google" id="ProtNLM"/>
    </source>
</evidence>
<dbReference type="OrthoDB" id="272536at2"/>
<accession>A0A5C6ANW6</accession>
<reference evidence="1 2" key="1">
    <citation type="submission" date="2019-02" db="EMBL/GenBank/DDBJ databases">
        <title>Deep-cultivation of Planctomycetes and their phenomic and genomic characterization uncovers novel biology.</title>
        <authorList>
            <person name="Wiegand S."/>
            <person name="Jogler M."/>
            <person name="Boedeker C."/>
            <person name="Pinto D."/>
            <person name="Vollmers J."/>
            <person name="Rivas-Marin E."/>
            <person name="Kohn T."/>
            <person name="Peeters S.H."/>
            <person name="Heuer A."/>
            <person name="Rast P."/>
            <person name="Oberbeckmann S."/>
            <person name="Bunk B."/>
            <person name="Jeske O."/>
            <person name="Meyerdierks A."/>
            <person name="Storesund J.E."/>
            <person name="Kallscheuer N."/>
            <person name="Luecker S."/>
            <person name="Lage O.M."/>
            <person name="Pohl T."/>
            <person name="Merkel B.J."/>
            <person name="Hornburger P."/>
            <person name="Mueller R.-W."/>
            <person name="Bruemmer F."/>
            <person name="Labrenz M."/>
            <person name="Spormann A.M."/>
            <person name="Op Den Camp H."/>
            <person name="Overmann J."/>
            <person name="Amann R."/>
            <person name="Jetten M.S.M."/>
            <person name="Mascher T."/>
            <person name="Medema M.H."/>
            <person name="Devos D.P."/>
            <person name="Kaster A.-K."/>
            <person name="Ovreas L."/>
            <person name="Rohde M."/>
            <person name="Galperin M.Y."/>
            <person name="Jogler C."/>
        </authorList>
    </citation>
    <scope>NUCLEOTIDE SEQUENCE [LARGE SCALE GENOMIC DNA]</scope>
    <source>
        <strain evidence="1 2">Pla52n</strain>
    </source>
</reference>